<evidence type="ECO:0000256" key="5">
    <source>
        <dbReference type="ARBA" id="ARBA00022679"/>
    </source>
</evidence>
<evidence type="ECO:0000256" key="7">
    <source>
        <dbReference type="ARBA" id="ARBA00032572"/>
    </source>
</evidence>
<gene>
    <name evidence="11" type="ORF">H9651_08595</name>
</gene>
<accession>A0ABR8S2H6</accession>
<dbReference type="Gene3D" id="2.60.40.10">
    <property type="entry name" value="Immunoglobulins"/>
    <property type="match status" value="2"/>
</dbReference>
<dbReference type="EC" id="2.3.1.122" evidence="3"/>
<keyword evidence="6" id="KW-0012">Acyltransferase</keyword>
<dbReference type="RefSeq" id="WP_191718865.1">
    <property type="nucleotide sequence ID" value="NZ_JACSQP010000004.1"/>
</dbReference>
<dbReference type="InterPro" id="IPR013783">
    <property type="entry name" value="Ig-like_fold"/>
</dbReference>
<dbReference type="Proteomes" id="UP000648352">
    <property type="component" value="Unassembled WGS sequence"/>
</dbReference>
<dbReference type="Pfam" id="PF00756">
    <property type="entry name" value="Esterase"/>
    <property type="match status" value="1"/>
</dbReference>
<dbReference type="EMBL" id="JACSQP010000004">
    <property type="protein sequence ID" value="MBD7957697.1"/>
    <property type="molecule type" value="Genomic_DNA"/>
</dbReference>
<dbReference type="PANTHER" id="PTHR48098:SF1">
    <property type="entry name" value="DIACYLGLYCEROL ACYLTRANSFERASE_MYCOLYLTRANSFERASE AG85A"/>
    <property type="match status" value="1"/>
</dbReference>
<keyword evidence="9" id="KW-0732">Signal</keyword>
<dbReference type="PROSITE" id="PS51318">
    <property type="entry name" value="TAT"/>
    <property type="match status" value="1"/>
</dbReference>
<evidence type="ECO:0000256" key="1">
    <source>
        <dbReference type="ARBA" id="ARBA00000697"/>
    </source>
</evidence>
<comment type="catalytic activity">
    <reaction evidence="1">
        <text>2 alpha,alpha'-trehalose 6-mycolate = alpha,alpha'-trehalose 6,6'-bismycolate + alpha,alpha-trehalose</text>
        <dbReference type="Rhea" id="RHEA:23472"/>
        <dbReference type="ChEBI" id="CHEBI:16551"/>
        <dbReference type="ChEBI" id="CHEBI:18195"/>
        <dbReference type="ChEBI" id="CHEBI:18234"/>
        <dbReference type="EC" id="2.3.1.122"/>
    </reaction>
</comment>
<dbReference type="NCBIfam" id="NF047446">
    <property type="entry name" value="barrel_OmpL47"/>
    <property type="match status" value="1"/>
</dbReference>
<dbReference type="PANTHER" id="PTHR48098">
    <property type="entry name" value="ENTEROCHELIN ESTERASE-RELATED"/>
    <property type="match status" value="1"/>
</dbReference>
<dbReference type="Pfam" id="PF16640">
    <property type="entry name" value="Big_3_5"/>
    <property type="match status" value="1"/>
</dbReference>
<comment type="similarity">
    <text evidence="2">Belongs to the mycobacterial A85 antigen family.</text>
</comment>
<name>A0ABR8S2H6_9MICO</name>
<reference evidence="11 12" key="1">
    <citation type="submission" date="2020-08" db="EMBL/GenBank/DDBJ databases">
        <title>A Genomic Blueprint of the Chicken Gut Microbiome.</title>
        <authorList>
            <person name="Gilroy R."/>
            <person name="Ravi A."/>
            <person name="Getino M."/>
            <person name="Pursley I."/>
            <person name="Horton D.L."/>
            <person name="Alikhan N.-F."/>
            <person name="Baker D."/>
            <person name="Gharbi K."/>
            <person name="Hall N."/>
            <person name="Watson M."/>
            <person name="Adriaenssens E.M."/>
            <person name="Foster-Nyarko E."/>
            <person name="Jarju S."/>
            <person name="Secka A."/>
            <person name="Antonio M."/>
            <person name="Oren A."/>
            <person name="Chaudhuri R."/>
            <person name="La Ragione R.M."/>
            <person name="Hildebrand F."/>
            <person name="Pallen M.J."/>
        </authorList>
    </citation>
    <scope>NUCLEOTIDE SEQUENCE [LARGE SCALE GENOMIC DNA]</scope>
    <source>
        <strain evidence="11 12">Sa4CUA7</strain>
    </source>
</reference>
<dbReference type="InterPro" id="IPR058094">
    <property type="entry name" value="Ig-like_OmpL47-like"/>
</dbReference>
<dbReference type="SUPFAM" id="SSF49785">
    <property type="entry name" value="Galactose-binding domain-like"/>
    <property type="match status" value="1"/>
</dbReference>
<dbReference type="InterPro" id="IPR050583">
    <property type="entry name" value="Mycobacterial_A85_antigen"/>
</dbReference>
<evidence type="ECO:0000256" key="4">
    <source>
        <dbReference type="ARBA" id="ARBA00013244"/>
    </source>
</evidence>
<dbReference type="Gene3D" id="2.60.120.260">
    <property type="entry name" value="Galactose-binding domain-like"/>
    <property type="match status" value="1"/>
</dbReference>
<comment type="caution">
    <text evidence="11">The sequence shown here is derived from an EMBL/GenBank/DDBJ whole genome shotgun (WGS) entry which is preliminary data.</text>
</comment>
<dbReference type="EC" id="2.3.1.20" evidence="4"/>
<keyword evidence="12" id="KW-1185">Reference proteome</keyword>
<sequence length="843" mass="89270">MNTLTPTRRRAGIATGTVALVAASLLFAPTASAQPSAQIAATTDTVSIDTATTDTVSIDLEGAWQFTLGDDPAYADPAFDDSAWESIQVPGDGSPFDDYDGFAWYRLDFTLPAGAAGSNLVASLGFLDDVDEAFLNGVRIGGSGTLPPAASSQWFEKRLYPVPAAAPNFGGENTLAVRLYDMNGGGGWYEGPVGIFSKDAVRENVYGITGPPADAATSAAVAAVLETQRAALAAGDVDAYLASLDETYFHDGRTKERRERELRDWVADSGTLTLTDGEVEVVQGADGALIVDTNRAIVGTRDGAAHVFQPAAQQFLQFSAETLRETGNSSRFFRETVDSRLEGQTREFVTYLPPSYLTDPDRDYPVVYLLHGINGGSREWEPREIDRVFDDLWAQGLAESIVIMPDGESLWYADQPGGTPWRSMFLTEMVPLVDAEYRTLDDPAFRALTGVSMGGFGAYSLGLSHPELFSSLASHIGSLSFSGSSLPTPLAQAEAMTAEQLSQYDLYFDACEYDEYRFDDAARAMSALLTGKGVAHTWAVYPEGRHNDACWLPHLGDSFTVHSDHFRAAGLDADTVAPTLTLDAAPASPDGADLWYRGPVTLTATATDDRDEAPLIEAQRDGGDWAAVSGPIEVAGDGERTVTVRATDAAGNVSESVAWSGRIDATAPSAAAALDQRQRVVLTATDETSGVAEIEYLVTKHGRTVVDWTPYRAPVRLDGASTLSYRATDAAGNISPVASTTTAQLRPTATVTRASTSRLVVSGNTPVTYTVSVTAKDGAAPVGTVAVTDNGRPVATIELAADAGGTATITLPRLARGIHVLRAEFTGTGFASSSSVSALLVLR</sequence>
<keyword evidence="5" id="KW-0808">Transferase</keyword>
<dbReference type="InterPro" id="IPR029058">
    <property type="entry name" value="AB_hydrolase_fold"/>
</dbReference>
<dbReference type="SUPFAM" id="SSF53474">
    <property type="entry name" value="alpha/beta-Hydrolases"/>
    <property type="match status" value="1"/>
</dbReference>
<feature type="signal peptide" evidence="9">
    <location>
        <begin position="1"/>
        <end position="33"/>
    </location>
</feature>
<proteinExistence type="inferred from homology"/>
<dbReference type="InterPro" id="IPR032109">
    <property type="entry name" value="Big_3_5"/>
</dbReference>
<protein>
    <recommendedName>
        <fullName evidence="7">Acyl-CoA:diacylglycerol acyltransferase</fullName>
        <ecNumber evidence="3">2.3.1.122</ecNumber>
        <ecNumber evidence="4">2.3.1.20</ecNumber>
    </recommendedName>
</protein>
<organism evidence="11 12">
    <name type="scientific">Microbacterium pullorum</name>
    <dbReference type="NCBI Taxonomy" id="2762236"/>
    <lineage>
        <taxon>Bacteria</taxon>
        <taxon>Bacillati</taxon>
        <taxon>Actinomycetota</taxon>
        <taxon>Actinomycetes</taxon>
        <taxon>Micrococcales</taxon>
        <taxon>Microbacteriaceae</taxon>
        <taxon>Microbacterium</taxon>
    </lineage>
</organism>
<evidence type="ECO:0000256" key="9">
    <source>
        <dbReference type="SAM" id="SignalP"/>
    </source>
</evidence>
<dbReference type="Gene3D" id="3.40.50.1820">
    <property type="entry name" value="alpha/beta hydrolase"/>
    <property type="match status" value="1"/>
</dbReference>
<comment type="catalytic activity">
    <reaction evidence="8">
        <text>an acyl-CoA + a 1,2-diacyl-sn-glycerol = a triacyl-sn-glycerol + CoA</text>
        <dbReference type="Rhea" id="RHEA:10868"/>
        <dbReference type="ChEBI" id="CHEBI:17815"/>
        <dbReference type="ChEBI" id="CHEBI:57287"/>
        <dbReference type="ChEBI" id="CHEBI:58342"/>
        <dbReference type="ChEBI" id="CHEBI:64615"/>
        <dbReference type="EC" id="2.3.1.20"/>
    </reaction>
</comment>
<dbReference type="InterPro" id="IPR008979">
    <property type="entry name" value="Galactose-bd-like_sf"/>
</dbReference>
<evidence type="ECO:0000313" key="11">
    <source>
        <dbReference type="EMBL" id="MBD7957697.1"/>
    </source>
</evidence>
<evidence type="ECO:0000256" key="6">
    <source>
        <dbReference type="ARBA" id="ARBA00023315"/>
    </source>
</evidence>
<dbReference type="InterPro" id="IPR000801">
    <property type="entry name" value="Esterase-like"/>
</dbReference>
<feature type="chain" id="PRO_5045597175" description="Acyl-CoA:diacylglycerol acyltransferase" evidence="9">
    <location>
        <begin position="34"/>
        <end position="843"/>
    </location>
</feature>
<feature type="domain" description="Bacterial Ig-like" evidence="10">
    <location>
        <begin position="760"/>
        <end position="836"/>
    </location>
</feature>
<evidence type="ECO:0000256" key="3">
    <source>
        <dbReference type="ARBA" id="ARBA00012820"/>
    </source>
</evidence>
<evidence type="ECO:0000256" key="8">
    <source>
        <dbReference type="ARBA" id="ARBA00048109"/>
    </source>
</evidence>
<dbReference type="InterPro" id="IPR006311">
    <property type="entry name" value="TAT_signal"/>
</dbReference>
<evidence type="ECO:0000259" key="10">
    <source>
        <dbReference type="Pfam" id="PF16640"/>
    </source>
</evidence>
<evidence type="ECO:0000313" key="12">
    <source>
        <dbReference type="Proteomes" id="UP000648352"/>
    </source>
</evidence>
<evidence type="ECO:0000256" key="2">
    <source>
        <dbReference type="ARBA" id="ARBA00005874"/>
    </source>
</evidence>